<dbReference type="FunFam" id="2.10.110.10:FF:000112">
    <property type="entry name" value="Rho GTPase activator (Lrg11)"/>
    <property type="match status" value="1"/>
</dbReference>
<name>A0A9P8RN60_9PEZI</name>
<feature type="domain" description="LIM zinc-binding" evidence="8">
    <location>
        <begin position="491"/>
        <end position="554"/>
    </location>
</feature>
<feature type="domain" description="Rho-GAP" evidence="9">
    <location>
        <begin position="880"/>
        <end position="1083"/>
    </location>
</feature>
<feature type="domain" description="LIM zinc-binding" evidence="8">
    <location>
        <begin position="118"/>
        <end position="179"/>
    </location>
</feature>
<dbReference type="Gene3D" id="1.10.555.10">
    <property type="entry name" value="Rho GTPase activation protein"/>
    <property type="match status" value="1"/>
</dbReference>
<dbReference type="AlphaFoldDB" id="A0A9P8RN60"/>
<dbReference type="SUPFAM" id="SSF48350">
    <property type="entry name" value="GTPase activation domain, GAP"/>
    <property type="match status" value="1"/>
</dbReference>
<feature type="region of interest" description="Disordered" evidence="7">
    <location>
        <begin position="677"/>
        <end position="716"/>
    </location>
</feature>
<dbReference type="PANTHER" id="PTHR24215">
    <property type="entry name" value="RHO-GTPASE-ACTIVATING PROTEIN LRG1"/>
    <property type="match status" value="1"/>
</dbReference>
<evidence type="ECO:0000259" key="9">
    <source>
        <dbReference type="PROSITE" id="PS50238"/>
    </source>
</evidence>
<evidence type="ECO:0000256" key="4">
    <source>
        <dbReference type="ARBA" id="ARBA00022833"/>
    </source>
</evidence>
<dbReference type="Proteomes" id="UP000750711">
    <property type="component" value="Unassembled WGS sequence"/>
</dbReference>
<feature type="compositionally biased region" description="Low complexity" evidence="7">
    <location>
        <begin position="1225"/>
        <end position="1234"/>
    </location>
</feature>
<dbReference type="InterPro" id="IPR001781">
    <property type="entry name" value="Znf_LIM"/>
</dbReference>
<dbReference type="PROSITE" id="PS00478">
    <property type="entry name" value="LIM_DOMAIN_1"/>
    <property type="match status" value="3"/>
</dbReference>
<dbReference type="Pfam" id="PF00620">
    <property type="entry name" value="RhoGAP"/>
    <property type="match status" value="1"/>
</dbReference>
<dbReference type="Gene3D" id="2.10.110.10">
    <property type="entry name" value="Cysteine Rich Protein"/>
    <property type="match status" value="4"/>
</dbReference>
<evidence type="ECO:0000256" key="6">
    <source>
        <dbReference type="PROSITE-ProRule" id="PRU00125"/>
    </source>
</evidence>
<comment type="subcellular location">
    <subcellularLocation>
        <location evidence="1">Nucleus</location>
    </subcellularLocation>
</comment>
<sequence>MSAPPNGRPSNDGRAVRDVGVAIGGEDQQQGLLPPHFEFGNQMPSPRLNEKYVFERHDSREQLNQTGTDRSAADVPRPLSPVDSQLGRDAENQKVAGARDRSRTNGNGGSRSASGTTRVCKKCEEPLTGQFVRALGGTFHLECFKCRDCGQIVASKFFPVEDEEGNGQYPLCEVDYFRRLDLLCFKCGGALRGSYITALDRKYHIEHFTCSICPTVFGAQDSYYEHEGNVYCHYHYSTQFAQRCSGCQTAILKQFVELFRQGQNHHWHPECYMIHKFWNVRLAPSGFAGDDVSQHGGVDATDQERETIREKEERMEEKVYRIWSTLSSFEESAAACISDMLLHVSNGAYVDGVMIAKKFIWHVDILFTSADKLDALMMSEGIKGLSYPREAKLLCKKIVAFFSLLSKTQDTGVRKLGVTQELLSLVTGLAHYLKLLIRISLQGALKLEREKGNVEGLNQFMDGLGDLDAIKADDSLDFTAGVYGLADARSDICSLCKRPIEEECARLGERRWHLGCMACSNCVRELGRSIQDARWSENDERMMCQTCEGHFHDSIGGIEHVTRLQQYVFLLRVALARLLEMLRAGGTLPHTSGRYLRKVNVKAFATLTFLKPPDDPNLATYDSRGGHRLSTSPAPAMLGPDSRSKSYGVVGDEQAGPSNAYANTLDNIRRMRSTRMDKHISTTTKKARTSRIIDGPEGRSVRPGSAGADGSDSRNHGFQIVEDKDADGQGVAELTFGNQDALRLDDIPRIVAAEQAREQRPNAYKHGGKHLFEQSKTDKPRLINGHQRGVSGGQEGDAPISSEPPAQRGKKYFSELSALEYFIVRHVAVLSMEPLLEGHFNLEELLGLIESRKPTFWGKFGKAFKNDGKRGGKKKGAFGVALDALVERDGVECTFGVGPGALRTPALIDDTISAMRQMDMSVEGVFRKNGNIRRLKELADTIDTKGSESVDLTKEHPVQVAALLKKFLRELPDPMLTFKLHRLFITSQKIQDEEKRRRVLHLTCCLLPKSHRDSMEVLFTFLGWCSSFSHVDEESGSKMDIHNLATVITPNILYSNSKNVGMDDSFLAIEAVHSLIECNDTMCEVPEDLQSILGDTSLYNSSADITTKEILKRYGDIGRSPKRIVTTSNAPSPRSKEGRSSNPVATRVDTDPYQANAWQKESSVRHVQAPNNQNIPYNPKTQNNPPPHNFDFSNPNSPYAQRAGSSESQGSNADGGNRQSQYHHPGWGKQQPGQPGLGVTGAG</sequence>
<feature type="region of interest" description="Disordered" evidence="7">
    <location>
        <begin position="620"/>
        <end position="655"/>
    </location>
</feature>
<evidence type="ECO:0000256" key="5">
    <source>
        <dbReference type="ARBA" id="ARBA00023242"/>
    </source>
</evidence>
<comment type="caution">
    <text evidence="10">The sequence shown here is derived from an EMBL/GenBank/DDBJ whole genome shotgun (WGS) entry which is preliminary data.</text>
</comment>
<dbReference type="FunFam" id="1.10.555.10:FF:000033">
    <property type="entry name" value="Rho GTPase activator (Lrg11)"/>
    <property type="match status" value="1"/>
</dbReference>
<feature type="compositionally biased region" description="Polar residues" evidence="7">
    <location>
        <begin position="1169"/>
        <end position="1183"/>
    </location>
</feature>
<evidence type="ECO:0000259" key="8">
    <source>
        <dbReference type="PROSITE" id="PS50023"/>
    </source>
</evidence>
<feature type="compositionally biased region" description="Basic and acidic residues" evidence="7">
    <location>
        <begin position="86"/>
        <end position="103"/>
    </location>
</feature>
<dbReference type="GO" id="GO:0005634">
    <property type="term" value="C:nucleus"/>
    <property type="evidence" value="ECO:0007669"/>
    <property type="project" value="UniProtKB-SubCell"/>
</dbReference>
<accession>A0A9P8RN60</accession>
<evidence type="ECO:0000256" key="2">
    <source>
        <dbReference type="ARBA" id="ARBA00022723"/>
    </source>
</evidence>
<dbReference type="SUPFAM" id="SSF57716">
    <property type="entry name" value="Glucocorticoid receptor-like (DNA-binding domain)"/>
    <property type="match status" value="3"/>
</dbReference>
<feature type="domain" description="LIM zinc-binding" evidence="8">
    <location>
        <begin position="182"/>
        <end position="242"/>
    </location>
</feature>
<feature type="region of interest" description="Disordered" evidence="7">
    <location>
        <begin position="1121"/>
        <end position="1243"/>
    </location>
</feature>
<dbReference type="PROSITE" id="PS50023">
    <property type="entry name" value="LIM_DOMAIN_2"/>
    <property type="match status" value="3"/>
</dbReference>
<feature type="compositionally biased region" description="Polar residues" evidence="7">
    <location>
        <begin position="1191"/>
        <end position="1222"/>
    </location>
</feature>
<evidence type="ECO:0000313" key="10">
    <source>
        <dbReference type="EMBL" id="KAH0558392.1"/>
    </source>
</evidence>
<dbReference type="PANTHER" id="PTHR24215:SF10">
    <property type="entry name" value="RHO-GTPASE-ACTIVATING PROTEIN LRG1"/>
    <property type="match status" value="1"/>
</dbReference>
<dbReference type="CDD" id="cd09391">
    <property type="entry name" value="LIM1_Lrg1p_like"/>
    <property type="match status" value="1"/>
</dbReference>
<dbReference type="InterPro" id="IPR000198">
    <property type="entry name" value="RhoGAP_dom"/>
</dbReference>
<dbReference type="SMART" id="SM00324">
    <property type="entry name" value="RhoGAP"/>
    <property type="match status" value="1"/>
</dbReference>
<keyword evidence="6" id="KW-0440">LIM domain</keyword>
<dbReference type="GO" id="GO:0046872">
    <property type="term" value="F:metal ion binding"/>
    <property type="evidence" value="ECO:0007669"/>
    <property type="project" value="UniProtKB-KW"/>
</dbReference>
<keyword evidence="3" id="KW-0677">Repeat</keyword>
<dbReference type="CDD" id="cd04397">
    <property type="entry name" value="RhoGAP_fLRG1"/>
    <property type="match status" value="1"/>
</dbReference>
<evidence type="ECO:0000256" key="3">
    <source>
        <dbReference type="ARBA" id="ARBA00022737"/>
    </source>
</evidence>
<dbReference type="CDD" id="cd09392">
    <property type="entry name" value="LIM2_Lrg1p_like"/>
    <property type="match status" value="1"/>
</dbReference>
<dbReference type="GO" id="GO:0007165">
    <property type="term" value="P:signal transduction"/>
    <property type="evidence" value="ECO:0007669"/>
    <property type="project" value="InterPro"/>
</dbReference>
<keyword evidence="5" id="KW-0539">Nucleus</keyword>
<dbReference type="EMBL" id="JAGHQM010000860">
    <property type="protein sequence ID" value="KAH0558392.1"/>
    <property type="molecule type" value="Genomic_DNA"/>
</dbReference>
<dbReference type="Pfam" id="PF00412">
    <property type="entry name" value="LIM"/>
    <property type="match status" value="3"/>
</dbReference>
<feature type="compositionally biased region" description="Basic and acidic residues" evidence="7">
    <location>
        <begin position="48"/>
        <end position="61"/>
    </location>
</feature>
<dbReference type="SMART" id="SM00132">
    <property type="entry name" value="LIM"/>
    <property type="match status" value="3"/>
</dbReference>
<keyword evidence="2 6" id="KW-0479">Metal-binding</keyword>
<protein>
    <submittedName>
        <fullName evidence="10">Uncharacterized protein</fullName>
    </submittedName>
</protein>
<reference evidence="10" key="1">
    <citation type="submission" date="2021-03" db="EMBL/GenBank/DDBJ databases">
        <title>Comparative genomics and phylogenomic investigation of the class Geoglossomycetes provide insights into ecological specialization and systematics.</title>
        <authorList>
            <person name="Melie T."/>
            <person name="Pirro S."/>
            <person name="Miller A.N."/>
            <person name="Quandt A."/>
        </authorList>
    </citation>
    <scope>NUCLEOTIDE SEQUENCE</scope>
    <source>
        <strain evidence="10">CAQ_001_2017</strain>
    </source>
</reference>
<evidence type="ECO:0000256" key="7">
    <source>
        <dbReference type="SAM" id="MobiDB-lite"/>
    </source>
</evidence>
<dbReference type="PROSITE" id="PS50238">
    <property type="entry name" value="RHOGAP"/>
    <property type="match status" value="1"/>
</dbReference>
<dbReference type="GO" id="GO:0005737">
    <property type="term" value="C:cytoplasm"/>
    <property type="evidence" value="ECO:0007669"/>
    <property type="project" value="TreeGrafter"/>
</dbReference>
<keyword evidence="11" id="KW-1185">Reference proteome</keyword>
<organism evidence="10 11">
    <name type="scientific">Trichoglossum hirsutum</name>
    <dbReference type="NCBI Taxonomy" id="265104"/>
    <lineage>
        <taxon>Eukaryota</taxon>
        <taxon>Fungi</taxon>
        <taxon>Dikarya</taxon>
        <taxon>Ascomycota</taxon>
        <taxon>Pezizomycotina</taxon>
        <taxon>Geoglossomycetes</taxon>
        <taxon>Geoglossales</taxon>
        <taxon>Geoglossaceae</taxon>
        <taxon>Trichoglossum</taxon>
    </lineage>
</organism>
<feature type="region of interest" description="Disordered" evidence="7">
    <location>
        <begin position="1"/>
        <end position="116"/>
    </location>
</feature>
<dbReference type="InterPro" id="IPR008936">
    <property type="entry name" value="Rho_GTPase_activation_prot"/>
</dbReference>
<evidence type="ECO:0000313" key="11">
    <source>
        <dbReference type="Proteomes" id="UP000750711"/>
    </source>
</evidence>
<gene>
    <name evidence="10" type="ORF">GP486_004951</name>
</gene>
<keyword evidence="4 6" id="KW-0862">Zinc</keyword>
<evidence type="ECO:0000256" key="1">
    <source>
        <dbReference type="ARBA" id="ARBA00004123"/>
    </source>
</evidence>
<dbReference type="GO" id="GO:0030036">
    <property type="term" value="P:actin cytoskeleton organization"/>
    <property type="evidence" value="ECO:0007669"/>
    <property type="project" value="TreeGrafter"/>
</dbReference>
<dbReference type="GO" id="GO:0030695">
    <property type="term" value="F:GTPase regulator activity"/>
    <property type="evidence" value="ECO:0007669"/>
    <property type="project" value="UniProtKB-ARBA"/>
</dbReference>
<feature type="region of interest" description="Disordered" evidence="7">
    <location>
        <begin position="780"/>
        <end position="807"/>
    </location>
</feature>
<dbReference type="FunFam" id="2.10.110.10:FF:000058">
    <property type="entry name" value="Rho GTPase activator Lrg11"/>
    <property type="match status" value="1"/>
</dbReference>
<proteinExistence type="predicted"/>